<name>V5FZT7_ANOGL</name>
<protein>
    <submittedName>
        <fullName evidence="3">Retrovirus-related Pol polyprotein from transposon TNT 1-94</fullName>
    </submittedName>
</protein>
<dbReference type="GO" id="GO:0071897">
    <property type="term" value="P:DNA biosynthetic process"/>
    <property type="evidence" value="ECO:0007669"/>
    <property type="project" value="UniProtKB-ARBA"/>
</dbReference>
<feature type="compositionally biased region" description="Basic residues" evidence="1">
    <location>
        <begin position="43"/>
        <end position="58"/>
    </location>
</feature>
<organism evidence="3">
    <name type="scientific">Anoplophora glabripennis</name>
    <name type="common">Asian longhorn beetle</name>
    <name type="synonym">Anoplophora nobilis</name>
    <dbReference type="NCBI Taxonomy" id="217634"/>
    <lineage>
        <taxon>Eukaryota</taxon>
        <taxon>Metazoa</taxon>
        <taxon>Ecdysozoa</taxon>
        <taxon>Arthropoda</taxon>
        <taxon>Hexapoda</taxon>
        <taxon>Insecta</taxon>
        <taxon>Pterygota</taxon>
        <taxon>Neoptera</taxon>
        <taxon>Endopterygota</taxon>
        <taxon>Coleoptera</taxon>
        <taxon>Polyphaga</taxon>
        <taxon>Cucujiformia</taxon>
        <taxon>Chrysomeloidea</taxon>
        <taxon>Cerambycidae</taxon>
        <taxon>Lamiinae</taxon>
        <taxon>Lamiini</taxon>
        <taxon>Anoplophora</taxon>
    </lineage>
</organism>
<proteinExistence type="predicted"/>
<dbReference type="InterPro" id="IPR043502">
    <property type="entry name" value="DNA/RNA_pol_sf"/>
</dbReference>
<sequence length="434" mass="49742">EYLLDDKAESTRRFVDIEVSPILEKVEEVEEQSDEENDEQIIKKSRGRPRLQRTGTRGRPRKVYQYTVEEGNIADVAEEIFLSEVPMRQAINSADADEWYNAMAMEIKSIIKNNTWELVERPKDREIIGSRIVLRNKYTADGRLERRKAMLVAQGFSQRPGIHFKETFAPVARLSTIRLLTSLAIQYGMNIRQFDVTCAYLNGELEEEIYMEPPKYLSQLLKIIQTEEDNDLGNNARQMLKELCKGNKVCLLNKALYGLRQAGRSWHAKLDSELKAFGAIPTNADPCLYQIAEKNDFTLIAIYVDDIIVASRNSNIIDQLTNHLSQKFETKDLGEIRFCLGIEFYRTEDSISMRQSGYINELLNKFGMIESNPVCTPIVSGAKLMKSEDPPDDDLPYRKLVGALTYLSISTRPDISFAVSYLGQFNNCYGKEHW</sequence>
<evidence type="ECO:0000256" key="1">
    <source>
        <dbReference type="SAM" id="MobiDB-lite"/>
    </source>
</evidence>
<dbReference type="InterPro" id="IPR013103">
    <property type="entry name" value="RVT_2"/>
</dbReference>
<feature type="non-terminal residue" evidence="3">
    <location>
        <position position="1"/>
    </location>
</feature>
<dbReference type="PANTHER" id="PTHR11439">
    <property type="entry name" value="GAG-POL-RELATED RETROTRANSPOSON"/>
    <property type="match status" value="1"/>
</dbReference>
<feature type="region of interest" description="Disordered" evidence="1">
    <location>
        <begin position="28"/>
        <end position="58"/>
    </location>
</feature>
<accession>V5FZT7</accession>
<dbReference type="PANTHER" id="PTHR11439:SF463">
    <property type="entry name" value="REVERSE TRANSCRIPTASE TY1_COPIA-TYPE DOMAIN-CONTAINING PROTEIN"/>
    <property type="match status" value="1"/>
</dbReference>
<dbReference type="Pfam" id="PF07727">
    <property type="entry name" value="RVT_2"/>
    <property type="match status" value="2"/>
</dbReference>
<dbReference type="EMBL" id="GALX01005256">
    <property type="protein sequence ID" value="JAB63210.1"/>
    <property type="molecule type" value="Transcribed_RNA"/>
</dbReference>
<feature type="non-terminal residue" evidence="3">
    <location>
        <position position="434"/>
    </location>
</feature>
<feature type="domain" description="Reverse transcriptase Ty1/copia-type" evidence="2">
    <location>
        <begin position="246"/>
        <end position="379"/>
    </location>
</feature>
<feature type="compositionally biased region" description="Acidic residues" evidence="1">
    <location>
        <begin position="28"/>
        <end position="39"/>
    </location>
</feature>
<dbReference type="AlphaFoldDB" id="V5FZT7"/>
<dbReference type="SUPFAM" id="SSF56672">
    <property type="entry name" value="DNA/RNA polymerases"/>
    <property type="match status" value="1"/>
</dbReference>
<reference evidence="3" key="1">
    <citation type="submission" date="2013-07" db="EMBL/GenBank/DDBJ databases">
        <title>Midgut Transcriptome Profiling of Anoplphora glabripennis, a Lignocellulose Degrading, Wood-Boring Cerambycid.</title>
        <authorList>
            <person name="Scully E.D."/>
            <person name="Hoover K."/>
            <person name="Carlson J.E."/>
            <person name="Tien M."/>
            <person name="Geib S.M."/>
        </authorList>
    </citation>
    <scope>NUCLEOTIDE SEQUENCE</scope>
</reference>
<feature type="domain" description="Reverse transcriptase Ty1/copia-type" evidence="2">
    <location>
        <begin position="113"/>
        <end position="215"/>
    </location>
</feature>
<gene>
    <name evidence="3" type="primary">POLX</name>
</gene>
<evidence type="ECO:0000259" key="2">
    <source>
        <dbReference type="Pfam" id="PF07727"/>
    </source>
</evidence>
<evidence type="ECO:0000313" key="3">
    <source>
        <dbReference type="EMBL" id="JAB63210.1"/>
    </source>
</evidence>